<dbReference type="InterPro" id="IPR007459">
    <property type="entry name" value="DNA_pol3_chi"/>
</dbReference>
<evidence type="ECO:0000313" key="1">
    <source>
        <dbReference type="EMBL" id="MBR0671930.1"/>
    </source>
</evidence>
<dbReference type="AlphaFoldDB" id="A0A9X9WXQ1"/>
<protein>
    <submittedName>
        <fullName evidence="1">DNA polymerase III subunit chi</fullName>
    </submittedName>
</protein>
<reference evidence="1" key="1">
    <citation type="submission" date="2020-01" db="EMBL/GenBank/DDBJ databases">
        <authorList>
            <person name="Rat A."/>
        </authorList>
    </citation>
    <scope>NUCLEOTIDE SEQUENCE</scope>
    <source>
        <strain evidence="1">LMG 31231</strain>
    </source>
</reference>
<keyword evidence="2" id="KW-1185">Reference proteome</keyword>
<dbReference type="PANTHER" id="PTHR38767">
    <property type="entry name" value="DNA POLYMERASE III SUBUNIT CHI"/>
    <property type="match status" value="1"/>
</dbReference>
<comment type="caution">
    <text evidence="1">The sequence shown here is derived from an EMBL/GenBank/DDBJ whole genome shotgun (WGS) entry which is preliminary data.</text>
</comment>
<dbReference type="SUPFAM" id="SSF102400">
    <property type="entry name" value="DNA polymerase III chi subunit"/>
    <property type="match status" value="1"/>
</dbReference>
<reference evidence="1" key="2">
    <citation type="journal article" date="2021" name="Syst. Appl. Microbiol.">
        <title>Roseomonas hellenica sp. nov., isolated from roots of wild-growing Alkanna tinctoria.</title>
        <authorList>
            <person name="Rat A."/>
            <person name="Naranjo H.D."/>
            <person name="Lebbe L."/>
            <person name="Cnockaert M."/>
            <person name="Krigas N."/>
            <person name="Grigoriadou K."/>
            <person name="Maloupa E."/>
            <person name="Willems A."/>
        </authorList>
    </citation>
    <scope>NUCLEOTIDE SEQUENCE</scope>
    <source>
        <strain evidence="1">LMG 31231</strain>
    </source>
</reference>
<dbReference type="GO" id="GO:0006260">
    <property type="term" value="P:DNA replication"/>
    <property type="evidence" value="ECO:0007669"/>
    <property type="project" value="InterPro"/>
</dbReference>
<dbReference type="GO" id="GO:0003677">
    <property type="term" value="F:DNA binding"/>
    <property type="evidence" value="ECO:0007669"/>
    <property type="project" value="InterPro"/>
</dbReference>
<gene>
    <name evidence="1" type="ORF">GXW76_12185</name>
</gene>
<dbReference type="Gene3D" id="3.40.50.10110">
    <property type="entry name" value="DNA polymerase III subunit chi"/>
    <property type="match status" value="1"/>
</dbReference>
<accession>A0A9X9WXQ1</accession>
<dbReference type="InterPro" id="IPR036768">
    <property type="entry name" value="PolIII_chi_sf"/>
</dbReference>
<proteinExistence type="predicted"/>
<dbReference type="GO" id="GO:0003887">
    <property type="term" value="F:DNA-directed DNA polymerase activity"/>
    <property type="evidence" value="ECO:0007669"/>
    <property type="project" value="InterPro"/>
</dbReference>
<dbReference type="NCBIfam" id="NF004347">
    <property type="entry name" value="PRK05728.1-4"/>
    <property type="match status" value="1"/>
</dbReference>
<dbReference type="Pfam" id="PF04364">
    <property type="entry name" value="DNA_pol3_chi"/>
    <property type="match status" value="1"/>
</dbReference>
<name>A0A9X9WXQ1_9PROT</name>
<dbReference type="EMBL" id="JAAEDM010000029">
    <property type="protein sequence ID" value="MBR0671930.1"/>
    <property type="molecule type" value="Genomic_DNA"/>
</dbReference>
<evidence type="ECO:0000313" key="2">
    <source>
        <dbReference type="Proteomes" id="UP001138751"/>
    </source>
</evidence>
<dbReference type="GO" id="GO:0032298">
    <property type="term" value="P:positive regulation of DNA-templated DNA replication initiation"/>
    <property type="evidence" value="ECO:0007669"/>
    <property type="project" value="TreeGrafter"/>
</dbReference>
<dbReference type="PANTHER" id="PTHR38767:SF1">
    <property type="entry name" value="DNA POLYMERASE III SUBUNIT CHI"/>
    <property type="match status" value="1"/>
</dbReference>
<sequence>MAEIGFYHLTRTPLEQALPRLLGRMLQSGGRAYVLCGETERAKALDAALWTAPEPDWLPHGQAGGENDALQPILLGTADIAPGNGARFLFLVDGADSARLAEYDRVLDLFDGGDEAAVAAARRRWVAAKAAGHALAYWQQGPGGWEKKA</sequence>
<dbReference type="RefSeq" id="WP_211862305.1">
    <property type="nucleotide sequence ID" value="NZ_JAAEDM010000029.1"/>
</dbReference>
<organism evidence="1 2">
    <name type="scientific">Neoroseomonas soli</name>
    <dbReference type="NCBI Taxonomy" id="1081025"/>
    <lineage>
        <taxon>Bacteria</taxon>
        <taxon>Pseudomonadati</taxon>
        <taxon>Pseudomonadota</taxon>
        <taxon>Alphaproteobacteria</taxon>
        <taxon>Acetobacterales</taxon>
        <taxon>Acetobacteraceae</taxon>
        <taxon>Neoroseomonas</taxon>
    </lineage>
</organism>
<dbReference type="Proteomes" id="UP001138751">
    <property type="component" value="Unassembled WGS sequence"/>
</dbReference>